<name>A0A6J5U8Y4_PRUAR</name>
<proteinExistence type="predicted"/>
<protein>
    <submittedName>
        <fullName evidence="1">Uncharacterized protein</fullName>
    </submittedName>
</protein>
<dbReference type="EMBL" id="CAEKDK010000003">
    <property type="protein sequence ID" value="CAB4272886.1"/>
    <property type="molecule type" value="Genomic_DNA"/>
</dbReference>
<reference evidence="1 2" key="1">
    <citation type="submission" date="2020-05" db="EMBL/GenBank/DDBJ databases">
        <authorList>
            <person name="Campoy J."/>
            <person name="Schneeberger K."/>
            <person name="Spophaly S."/>
        </authorList>
    </citation>
    <scope>NUCLEOTIDE SEQUENCE [LARGE SCALE GENOMIC DNA]</scope>
    <source>
        <strain evidence="1">PruArmRojPasFocal</strain>
    </source>
</reference>
<evidence type="ECO:0000313" key="1">
    <source>
        <dbReference type="EMBL" id="CAB4272886.1"/>
    </source>
</evidence>
<accession>A0A6J5U8Y4</accession>
<evidence type="ECO:0000313" key="2">
    <source>
        <dbReference type="Proteomes" id="UP000507222"/>
    </source>
</evidence>
<dbReference type="Proteomes" id="UP000507222">
    <property type="component" value="Unassembled WGS sequence"/>
</dbReference>
<gene>
    <name evidence="1" type="ORF">CURHAP_LOCUS19745</name>
</gene>
<organism evidence="1 2">
    <name type="scientific">Prunus armeniaca</name>
    <name type="common">Apricot</name>
    <name type="synonym">Armeniaca vulgaris</name>
    <dbReference type="NCBI Taxonomy" id="36596"/>
    <lineage>
        <taxon>Eukaryota</taxon>
        <taxon>Viridiplantae</taxon>
        <taxon>Streptophyta</taxon>
        <taxon>Embryophyta</taxon>
        <taxon>Tracheophyta</taxon>
        <taxon>Spermatophyta</taxon>
        <taxon>Magnoliopsida</taxon>
        <taxon>eudicotyledons</taxon>
        <taxon>Gunneridae</taxon>
        <taxon>Pentapetalae</taxon>
        <taxon>rosids</taxon>
        <taxon>fabids</taxon>
        <taxon>Rosales</taxon>
        <taxon>Rosaceae</taxon>
        <taxon>Amygdaloideae</taxon>
        <taxon>Amygdaleae</taxon>
        <taxon>Prunus</taxon>
    </lineage>
</organism>
<sequence length="99" mass="11146">MLRRGQLNSFYGGSCSIRYGEDIRDLPNLLNEGIDCLDSIANSPFDPITQNLRGCGVHFFLYHKRKFLIEMGDIVDRCKSYFPQICYGCDGGRGRDGAS</sequence>
<dbReference type="AlphaFoldDB" id="A0A6J5U8Y4"/>